<dbReference type="SUPFAM" id="SSF54427">
    <property type="entry name" value="NTF2-like"/>
    <property type="match status" value="1"/>
</dbReference>
<evidence type="ECO:0000313" key="3">
    <source>
        <dbReference type="Proteomes" id="UP000184184"/>
    </source>
</evidence>
<reference evidence="2 3" key="1">
    <citation type="submission" date="2016-11" db="EMBL/GenBank/DDBJ databases">
        <authorList>
            <person name="Jaros S."/>
            <person name="Januszkiewicz K."/>
            <person name="Wedrychowicz H."/>
        </authorList>
    </citation>
    <scope>NUCLEOTIDE SEQUENCE [LARGE SCALE GENOMIC DNA]</scope>
    <source>
        <strain evidence="2 3">CGMCC 1.10681</strain>
    </source>
</reference>
<keyword evidence="3" id="KW-1185">Reference proteome</keyword>
<feature type="transmembrane region" description="Helical" evidence="1">
    <location>
        <begin position="16"/>
        <end position="36"/>
    </location>
</feature>
<keyword evidence="1" id="KW-0812">Transmembrane</keyword>
<proteinExistence type="predicted"/>
<keyword evidence="1" id="KW-1133">Transmembrane helix</keyword>
<dbReference type="STRING" id="1027249.SAMN05216179_1553"/>
<dbReference type="AlphaFoldDB" id="A0A1M7N793"/>
<dbReference type="Proteomes" id="UP000184184">
    <property type="component" value="Unassembled WGS sequence"/>
</dbReference>
<dbReference type="InterPro" id="IPR032710">
    <property type="entry name" value="NTF2-like_dom_sf"/>
</dbReference>
<evidence type="ECO:0000256" key="1">
    <source>
        <dbReference type="SAM" id="Phobius"/>
    </source>
</evidence>
<evidence type="ECO:0000313" key="2">
    <source>
        <dbReference type="EMBL" id="SHM99361.1"/>
    </source>
</evidence>
<gene>
    <name evidence="2" type="ORF">SAMN05216179_1553</name>
</gene>
<accession>A0A1M7N793</accession>
<name>A0A1M7N793_9BACI</name>
<organism evidence="2 3">
    <name type="scientific">Gracilibacillus kekensis</name>
    <dbReference type="NCBI Taxonomy" id="1027249"/>
    <lineage>
        <taxon>Bacteria</taxon>
        <taxon>Bacillati</taxon>
        <taxon>Bacillota</taxon>
        <taxon>Bacilli</taxon>
        <taxon>Bacillales</taxon>
        <taxon>Bacillaceae</taxon>
        <taxon>Gracilibacillus</taxon>
    </lineage>
</organism>
<sequence length="160" mass="19603">MIKLKKRRYYSKNYPNLFFLTVVLSVIVTLLIYIFIQLFSTERKVINFVEEFYQYEQKGDFSNSWELFHSHMKEKFDKTGYIQDRAHVFFDHFGVDTFEFKVTDAEKIKGYQLDQENNFPQTAYRLTVIYFYESKYGYLEIHQPVIVLEEDQKWTMLWED</sequence>
<dbReference type="EMBL" id="FRCZ01000002">
    <property type="protein sequence ID" value="SHM99361.1"/>
    <property type="molecule type" value="Genomic_DNA"/>
</dbReference>
<keyword evidence="1" id="KW-0472">Membrane</keyword>
<protein>
    <submittedName>
        <fullName evidence="2">Uncharacterized protein</fullName>
    </submittedName>
</protein>